<keyword evidence="4" id="KW-0804">Transcription</keyword>
<dbReference type="GO" id="GO:0030246">
    <property type="term" value="F:carbohydrate binding"/>
    <property type="evidence" value="ECO:0007669"/>
    <property type="project" value="InterPro"/>
</dbReference>
<keyword evidence="2" id="KW-0805">Transcription regulation</keyword>
<dbReference type="PANTHER" id="PTHR34294">
    <property type="entry name" value="TRANSCRIPTIONAL REGULATOR-RELATED"/>
    <property type="match status" value="1"/>
</dbReference>
<dbReference type="Gene3D" id="3.40.50.1360">
    <property type="match status" value="1"/>
</dbReference>
<dbReference type="Gene3D" id="1.10.10.60">
    <property type="entry name" value="Homeodomain-like"/>
    <property type="match status" value="1"/>
</dbReference>
<evidence type="ECO:0000256" key="1">
    <source>
        <dbReference type="ARBA" id="ARBA00010466"/>
    </source>
</evidence>
<dbReference type="EMBL" id="FQZD01000013">
    <property type="protein sequence ID" value="SHJ16443.1"/>
    <property type="molecule type" value="Genomic_DNA"/>
</dbReference>
<dbReference type="InterPro" id="IPR051054">
    <property type="entry name" value="SorC_transcr_regulators"/>
</dbReference>
<feature type="domain" description="Sugar-binding" evidence="5">
    <location>
        <begin position="62"/>
        <end position="311"/>
    </location>
</feature>
<evidence type="ECO:0000313" key="7">
    <source>
        <dbReference type="Proteomes" id="UP000322917"/>
    </source>
</evidence>
<comment type="similarity">
    <text evidence="1">Belongs to the SorC transcriptional regulatory family.</text>
</comment>
<dbReference type="InterPro" id="IPR013324">
    <property type="entry name" value="RNA_pol_sigma_r3/r4-like"/>
</dbReference>
<evidence type="ECO:0000256" key="3">
    <source>
        <dbReference type="ARBA" id="ARBA00023125"/>
    </source>
</evidence>
<dbReference type="Pfam" id="PF04198">
    <property type="entry name" value="Sugar-bind"/>
    <property type="match status" value="1"/>
</dbReference>
<dbReference type="AlphaFoldDB" id="A0A1M6H2K6"/>
<dbReference type="InterPro" id="IPR037171">
    <property type="entry name" value="NagB/RpiA_transferase-like"/>
</dbReference>
<sequence>MSNEEFKLLVRVTKKYYLLDMKQDEIAQTEKISKSTVSRLLNKAKELGYVKINLDFPTLVMEELEKELKDVFNLKHIYIAESYSRDERLILSSVSDGLSRYLNTIISDGDLIGVSWGETMTYMSENLKLSPKKGVRIVQLNGGVARKNISTLSEKILINFAENYNAVGYFLNVPSFVDNAEIANTIMQDSKIKEVLDLAEEADTVIFGIGYINKNSILVRAGYFSEKDYENLRAEGFVGDICSRYIKEDGSHATGELYNRVVGINLESIMKKKNSIGVVIGPEKAKATLAALKGGYVNSLFTDEATAKEIVSLYKRE</sequence>
<dbReference type="PANTHER" id="PTHR34294:SF1">
    <property type="entry name" value="TRANSCRIPTIONAL REGULATOR LSRR"/>
    <property type="match status" value="1"/>
</dbReference>
<evidence type="ECO:0000259" key="5">
    <source>
        <dbReference type="Pfam" id="PF04198"/>
    </source>
</evidence>
<dbReference type="InterPro" id="IPR007324">
    <property type="entry name" value="Sugar-bd_dom_put"/>
</dbReference>
<accession>A0A1M6H2K6</accession>
<dbReference type="GO" id="GO:0003677">
    <property type="term" value="F:DNA binding"/>
    <property type="evidence" value="ECO:0007669"/>
    <property type="project" value="UniProtKB-KW"/>
</dbReference>
<gene>
    <name evidence="6" type="ORF">SAMN02745170_01870</name>
</gene>
<evidence type="ECO:0000313" key="6">
    <source>
        <dbReference type="EMBL" id="SHJ16443.1"/>
    </source>
</evidence>
<dbReference type="SUPFAM" id="SSF88659">
    <property type="entry name" value="Sigma3 and sigma4 domains of RNA polymerase sigma factors"/>
    <property type="match status" value="1"/>
</dbReference>
<evidence type="ECO:0000256" key="2">
    <source>
        <dbReference type="ARBA" id="ARBA00023015"/>
    </source>
</evidence>
<proteinExistence type="inferred from homology"/>
<reference evidence="6 7" key="1">
    <citation type="submission" date="2016-11" db="EMBL/GenBank/DDBJ databases">
        <authorList>
            <person name="Varghese N."/>
            <person name="Submissions S."/>
        </authorList>
    </citation>
    <scope>NUCLEOTIDE SEQUENCE [LARGE SCALE GENOMIC DNA]</scope>
    <source>
        <strain evidence="6 7">DSM 15287</strain>
    </source>
</reference>
<keyword evidence="3" id="KW-0238">DNA-binding</keyword>
<keyword evidence="7" id="KW-1185">Reference proteome</keyword>
<evidence type="ECO:0000256" key="4">
    <source>
        <dbReference type="ARBA" id="ARBA00023163"/>
    </source>
</evidence>
<dbReference type="Proteomes" id="UP000322917">
    <property type="component" value="Unassembled WGS sequence"/>
</dbReference>
<name>A0A1M6H2K6_9FIRM</name>
<dbReference type="OrthoDB" id="58802at2"/>
<protein>
    <submittedName>
        <fullName evidence="6">Deoxyribonucleoside regulator</fullName>
    </submittedName>
</protein>
<organism evidence="6 7">
    <name type="scientific">Propionispora hippei DSM 15287</name>
    <dbReference type="NCBI Taxonomy" id="1123003"/>
    <lineage>
        <taxon>Bacteria</taxon>
        <taxon>Bacillati</taxon>
        <taxon>Bacillota</taxon>
        <taxon>Negativicutes</taxon>
        <taxon>Selenomonadales</taxon>
        <taxon>Sporomusaceae</taxon>
        <taxon>Propionispora</taxon>
    </lineage>
</organism>
<dbReference type="RefSeq" id="WP_149734642.1">
    <property type="nucleotide sequence ID" value="NZ_FQZD01000013.1"/>
</dbReference>
<dbReference type="SUPFAM" id="SSF100950">
    <property type="entry name" value="NagB/RpiA/CoA transferase-like"/>
    <property type="match status" value="1"/>
</dbReference>